<dbReference type="AlphaFoldDB" id="A0A0G2J730"/>
<organism evidence="3 4">
    <name type="scientific">[Emmonsia] crescens</name>
    <dbReference type="NCBI Taxonomy" id="73230"/>
    <lineage>
        <taxon>Eukaryota</taxon>
        <taxon>Fungi</taxon>
        <taxon>Dikarya</taxon>
        <taxon>Ascomycota</taxon>
        <taxon>Pezizomycotina</taxon>
        <taxon>Eurotiomycetes</taxon>
        <taxon>Eurotiomycetidae</taxon>
        <taxon>Onygenales</taxon>
        <taxon>Ajellomycetaceae</taxon>
        <taxon>Emergomyces</taxon>
    </lineage>
</organism>
<keyword evidence="2" id="KW-1133">Transmembrane helix</keyword>
<feature type="compositionally biased region" description="Basic and acidic residues" evidence="1">
    <location>
        <begin position="1"/>
        <end position="17"/>
    </location>
</feature>
<comment type="caution">
    <text evidence="3">The sequence shown here is derived from an EMBL/GenBank/DDBJ whole genome shotgun (WGS) entry which is preliminary data.</text>
</comment>
<keyword evidence="2" id="KW-0472">Membrane</keyword>
<protein>
    <submittedName>
        <fullName evidence="3">Uncharacterized protein</fullName>
    </submittedName>
</protein>
<gene>
    <name evidence="3" type="ORF">EMCG_04783</name>
</gene>
<sequence length="133" mass="14490">MATRRDVERKSSLEPIRRTPMPPPSPRRSLATLRLTSTPMAMFLQRAIIATALASFSTVWISAALSMQPRPFASLSIGTVSQVSRCATGLSCPSVAQLRVSMAFHGRIRRASTTTNSMADTRSIPTSILPRMT</sequence>
<dbReference type="EMBL" id="LCZI01001527">
    <property type="protein sequence ID" value="KKZ60546.1"/>
    <property type="molecule type" value="Genomic_DNA"/>
</dbReference>
<evidence type="ECO:0000313" key="3">
    <source>
        <dbReference type="EMBL" id="KKZ60546.1"/>
    </source>
</evidence>
<evidence type="ECO:0000256" key="1">
    <source>
        <dbReference type="SAM" id="MobiDB-lite"/>
    </source>
</evidence>
<evidence type="ECO:0000256" key="2">
    <source>
        <dbReference type="SAM" id="Phobius"/>
    </source>
</evidence>
<name>A0A0G2J730_9EURO</name>
<accession>A0A0G2J730</accession>
<dbReference type="Proteomes" id="UP000034164">
    <property type="component" value="Unassembled WGS sequence"/>
</dbReference>
<keyword evidence="2" id="KW-0812">Transmembrane</keyword>
<feature type="region of interest" description="Disordered" evidence="1">
    <location>
        <begin position="1"/>
        <end position="30"/>
    </location>
</feature>
<dbReference type="VEuPathDB" id="FungiDB:EMCG_04783"/>
<feature type="transmembrane region" description="Helical" evidence="2">
    <location>
        <begin position="43"/>
        <end position="65"/>
    </location>
</feature>
<proteinExistence type="predicted"/>
<evidence type="ECO:0000313" key="4">
    <source>
        <dbReference type="Proteomes" id="UP000034164"/>
    </source>
</evidence>
<reference evidence="4" key="1">
    <citation type="journal article" date="2015" name="PLoS Genet.">
        <title>The dynamic genome and transcriptome of the human fungal pathogen Blastomyces and close relative Emmonsia.</title>
        <authorList>
            <person name="Munoz J.F."/>
            <person name="Gauthier G.M."/>
            <person name="Desjardins C.A."/>
            <person name="Gallo J.E."/>
            <person name="Holder J."/>
            <person name="Sullivan T.D."/>
            <person name="Marty A.J."/>
            <person name="Carmen J.C."/>
            <person name="Chen Z."/>
            <person name="Ding L."/>
            <person name="Gujja S."/>
            <person name="Magrini V."/>
            <person name="Misas E."/>
            <person name="Mitreva M."/>
            <person name="Priest M."/>
            <person name="Saif S."/>
            <person name="Whiston E.A."/>
            <person name="Young S."/>
            <person name="Zeng Q."/>
            <person name="Goldman W.E."/>
            <person name="Mardis E.R."/>
            <person name="Taylor J.W."/>
            <person name="McEwen J.G."/>
            <person name="Clay O.K."/>
            <person name="Klein B.S."/>
            <person name="Cuomo C.A."/>
        </authorList>
    </citation>
    <scope>NUCLEOTIDE SEQUENCE [LARGE SCALE GENOMIC DNA]</scope>
    <source>
        <strain evidence="4">UAMH 3008</strain>
    </source>
</reference>
<dbReference type="OrthoDB" id="10471582at2759"/>